<dbReference type="PANTHER" id="PTHR40394:SF2">
    <property type="entry name" value="QUINOL:CYTOCHROME C OXIDOREDUCTASE MEMBRANE PROTEIN"/>
    <property type="match status" value="1"/>
</dbReference>
<reference evidence="6" key="1">
    <citation type="submission" date="2018-06" db="EMBL/GenBank/DDBJ databases">
        <authorList>
            <person name="Zhirakovskaya E."/>
        </authorList>
    </citation>
    <scope>NUCLEOTIDE SEQUENCE</scope>
</reference>
<dbReference type="GO" id="GO:0020037">
    <property type="term" value="F:heme binding"/>
    <property type="evidence" value="ECO:0007669"/>
    <property type="project" value="InterPro"/>
</dbReference>
<evidence type="ECO:0000259" key="5">
    <source>
        <dbReference type="PROSITE" id="PS51007"/>
    </source>
</evidence>
<dbReference type="PANTHER" id="PTHR40394">
    <property type="entry name" value="LIPOPROTEIN-RELATED"/>
    <property type="match status" value="1"/>
</dbReference>
<dbReference type="Pfam" id="PF13442">
    <property type="entry name" value="Cytochrome_CBB3"/>
    <property type="match status" value="1"/>
</dbReference>
<feature type="transmembrane region" description="Helical" evidence="4">
    <location>
        <begin position="97"/>
        <end position="123"/>
    </location>
</feature>
<feature type="transmembrane region" description="Helical" evidence="4">
    <location>
        <begin position="195"/>
        <end position="214"/>
    </location>
</feature>
<dbReference type="InterPro" id="IPR036909">
    <property type="entry name" value="Cyt_c-like_dom_sf"/>
</dbReference>
<evidence type="ECO:0000256" key="2">
    <source>
        <dbReference type="ARBA" id="ARBA00022723"/>
    </source>
</evidence>
<feature type="domain" description="Cytochrome c" evidence="5">
    <location>
        <begin position="284"/>
        <end position="368"/>
    </location>
</feature>
<keyword evidence="4" id="KW-1133">Transmembrane helix</keyword>
<accession>A0A3B1CR39</accession>
<evidence type="ECO:0000256" key="4">
    <source>
        <dbReference type="SAM" id="Phobius"/>
    </source>
</evidence>
<dbReference type="SUPFAM" id="SSF46626">
    <property type="entry name" value="Cytochrome c"/>
    <property type="match status" value="1"/>
</dbReference>
<keyword evidence="1" id="KW-0349">Heme</keyword>
<sequence length="379" mass="43006">MDEKILYGYTGLFDTPDEIIEAAEKTADEGFQKYDVHTPYPVHGMDSAMRLKPSKLPYVALAVGLSALFIMFIFMYWMTTIDYPVIVGGKPFFSFPAWVPVLFEITVLSASIGTVVSMIAIFFKFPNISHPLHDTDFIKSVTSNKYGISIEADDPKFDEEYVRSFLASIGAKSITPIYWDNDEVNFKNTVLQPKFITFLIIVALAVSGTTYFTLNKLMFMVPFNWMREQSKYIPQEVSTFFKDGFSMRVPVKGTVARGNMPYRYAGDPDAAGKELINPLLITEKNLELGRKKFDIYCSPCHGYFGKGDSRLRGQFPNPPSLHSEKVRNWSDGRIYAVIMDGQNVMPSYASQLSNNERWAVILYLRALQRSLNAKESDLK</sequence>
<dbReference type="Gene3D" id="1.10.760.10">
    <property type="entry name" value="Cytochrome c-like domain"/>
    <property type="match status" value="1"/>
</dbReference>
<dbReference type="EMBL" id="UOGD01000291">
    <property type="protein sequence ID" value="VAX25150.1"/>
    <property type="molecule type" value="Genomic_DNA"/>
</dbReference>
<dbReference type="Pfam" id="PF11821">
    <property type="entry name" value="ActD"/>
    <property type="match status" value="1"/>
</dbReference>
<keyword evidence="4" id="KW-0812">Transmembrane</keyword>
<gene>
    <name evidence="6" type="ORF">MNBD_IGNAVI01-2172</name>
</gene>
<feature type="transmembrane region" description="Helical" evidence="4">
    <location>
        <begin position="56"/>
        <end position="77"/>
    </location>
</feature>
<evidence type="ECO:0000313" key="6">
    <source>
        <dbReference type="EMBL" id="VAX25150.1"/>
    </source>
</evidence>
<dbReference type="GO" id="GO:0009055">
    <property type="term" value="F:electron transfer activity"/>
    <property type="evidence" value="ECO:0007669"/>
    <property type="project" value="InterPro"/>
</dbReference>
<evidence type="ECO:0000256" key="3">
    <source>
        <dbReference type="ARBA" id="ARBA00023004"/>
    </source>
</evidence>
<organism evidence="6">
    <name type="scientific">hydrothermal vent metagenome</name>
    <dbReference type="NCBI Taxonomy" id="652676"/>
    <lineage>
        <taxon>unclassified sequences</taxon>
        <taxon>metagenomes</taxon>
        <taxon>ecological metagenomes</taxon>
    </lineage>
</organism>
<protein>
    <recommendedName>
        <fullName evidence="5">Cytochrome c domain-containing protein</fullName>
    </recommendedName>
</protein>
<dbReference type="AlphaFoldDB" id="A0A3B1CR39"/>
<dbReference type="PROSITE" id="PS51007">
    <property type="entry name" value="CYTC"/>
    <property type="match status" value="1"/>
</dbReference>
<evidence type="ECO:0000256" key="1">
    <source>
        <dbReference type="ARBA" id="ARBA00022617"/>
    </source>
</evidence>
<dbReference type="InterPro" id="IPR009056">
    <property type="entry name" value="Cyt_c-like_dom"/>
</dbReference>
<proteinExistence type="predicted"/>
<dbReference type="InterPro" id="IPR021776">
    <property type="entry name" value="ActD"/>
</dbReference>
<keyword evidence="3" id="KW-0408">Iron</keyword>
<dbReference type="GO" id="GO:0046872">
    <property type="term" value="F:metal ion binding"/>
    <property type="evidence" value="ECO:0007669"/>
    <property type="project" value="UniProtKB-KW"/>
</dbReference>
<name>A0A3B1CR39_9ZZZZ</name>
<keyword evidence="2" id="KW-0479">Metal-binding</keyword>
<keyword evidence="4" id="KW-0472">Membrane</keyword>